<feature type="region of interest" description="Disordered" evidence="1">
    <location>
        <begin position="70"/>
        <end position="108"/>
    </location>
</feature>
<feature type="compositionally biased region" description="Polar residues" evidence="1">
    <location>
        <begin position="93"/>
        <end position="108"/>
    </location>
</feature>
<reference evidence="2 4" key="2">
    <citation type="journal article" date="2013" name="Nature">
        <title>Insights into bilaterian evolution from three spiralian genomes.</title>
        <authorList>
            <person name="Simakov O."/>
            <person name="Marletaz F."/>
            <person name="Cho S.J."/>
            <person name="Edsinger-Gonzales E."/>
            <person name="Havlak P."/>
            <person name="Hellsten U."/>
            <person name="Kuo D.H."/>
            <person name="Larsson T."/>
            <person name="Lv J."/>
            <person name="Arendt D."/>
            <person name="Savage R."/>
            <person name="Osoegawa K."/>
            <person name="de Jong P."/>
            <person name="Grimwood J."/>
            <person name="Chapman J.A."/>
            <person name="Shapiro H."/>
            <person name="Aerts A."/>
            <person name="Otillar R.P."/>
            <person name="Terry A.Y."/>
            <person name="Boore J.L."/>
            <person name="Grigoriev I.V."/>
            <person name="Lindberg D.R."/>
            <person name="Seaver E.C."/>
            <person name="Weisblat D.A."/>
            <person name="Putnam N.H."/>
            <person name="Rokhsar D.S."/>
        </authorList>
    </citation>
    <scope>NUCLEOTIDE SEQUENCE</scope>
    <source>
        <strain evidence="2 4">I ESC-2004</strain>
    </source>
</reference>
<evidence type="ECO:0000313" key="4">
    <source>
        <dbReference type="Proteomes" id="UP000014760"/>
    </source>
</evidence>
<keyword evidence="4" id="KW-1185">Reference proteome</keyword>
<evidence type="ECO:0000313" key="3">
    <source>
        <dbReference type="EnsemblMetazoa" id="CapteP206276"/>
    </source>
</evidence>
<sequence length="108" mass="12151">MGEKDTDLIENIIWSETTEGLGLGVMWQSFIELAFCGNNIKGEMEADFNYNWEFDKDWNQLRDICIGQVPKNSEDSASSLYTRRKNSLDGPPASTSIPCSPEKCTSSF</sequence>
<dbReference type="EMBL" id="AMQN01033000">
    <property type="status" value="NOT_ANNOTATED_CDS"/>
    <property type="molecule type" value="Genomic_DNA"/>
</dbReference>
<protein>
    <submittedName>
        <fullName evidence="2 3">Uncharacterized protein</fullName>
    </submittedName>
</protein>
<reference evidence="4" key="1">
    <citation type="submission" date="2012-12" db="EMBL/GenBank/DDBJ databases">
        <authorList>
            <person name="Hellsten U."/>
            <person name="Grimwood J."/>
            <person name="Chapman J.A."/>
            <person name="Shapiro H."/>
            <person name="Aerts A."/>
            <person name="Otillar R.P."/>
            <person name="Terry A.Y."/>
            <person name="Boore J.L."/>
            <person name="Simakov O."/>
            <person name="Marletaz F."/>
            <person name="Cho S.-J."/>
            <person name="Edsinger-Gonzales E."/>
            <person name="Havlak P."/>
            <person name="Kuo D.-H."/>
            <person name="Larsson T."/>
            <person name="Lv J."/>
            <person name="Arendt D."/>
            <person name="Savage R."/>
            <person name="Osoegawa K."/>
            <person name="de Jong P."/>
            <person name="Lindberg D.R."/>
            <person name="Seaver E.C."/>
            <person name="Weisblat D.A."/>
            <person name="Putnam N.H."/>
            <person name="Grigoriev I.V."/>
            <person name="Rokhsar D.S."/>
        </authorList>
    </citation>
    <scope>NUCLEOTIDE SEQUENCE</scope>
    <source>
        <strain evidence="4">I ESC-2004</strain>
    </source>
</reference>
<gene>
    <name evidence="2" type="ORF">CAPTEDRAFT_206276</name>
</gene>
<name>R7TDB4_CAPTE</name>
<proteinExistence type="predicted"/>
<accession>R7TDB4</accession>
<reference evidence="3" key="3">
    <citation type="submission" date="2015-06" db="UniProtKB">
        <authorList>
            <consortium name="EnsemblMetazoa"/>
        </authorList>
    </citation>
    <scope>IDENTIFICATION</scope>
</reference>
<organism evidence="2">
    <name type="scientific">Capitella teleta</name>
    <name type="common">Polychaete worm</name>
    <dbReference type="NCBI Taxonomy" id="283909"/>
    <lineage>
        <taxon>Eukaryota</taxon>
        <taxon>Metazoa</taxon>
        <taxon>Spiralia</taxon>
        <taxon>Lophotrochozoa</taxon>
        <taxon>Annelida</taxon>
        <taxon>Polychaeta</taxon>
        <taxon>Sedentaria</taxon>
        <taxon>Scolecida</taxon>
        <taxon>Capitellidae</taxon>
        <taxon>Capitella</taxon>
    </lineage>
</organism>
<evidence type="ECO:0000256" key="1">
    <source>
        <dbReference type="SAM" id="MobiDB-lite"/>
    </source>
</evidence>
<dbReference type="Proteomes" id="UP000014760">
    <property type="component" value="Unassembled WGS sequence"/>
</dbReference>
<dbReference type="AlphaFoldDB" id="R7TDB4"/>
<evidence type="ECO:0000313" key="2">
    <source>
        <dbReference type="EMBL" id="ELT89056.1"/>
    </source>
</evidence>
<dbReference type="HOGENOM" id="CLU_2199459_0_0_1"/>
<dbReference type="EMBL" id="KB311559">
    <property type="protein sequence ID" value="ELT89056.1"/>
    <property type="molecule type" value="Genomic_DNA"/>
</dbReference>
<dbReference type="EnsemblMetazoa" id="CapteT206276">
    <property type="protein sequence ID" value="CapteP206276"/>
    <property type="gene ID" value="CapteG206276"/>
</dbReference>